<dbReference type="AlphaFoldDB" id="A0ABD1XDU5"/>
<feature type="transmembrane region" description="Helical" evidence="1">
    <location>
        <begin position="229"/>
        <end position="254"/>
    </location>
</feature>
<keyword evidence="1" id="KW-0472">Membrane</keyword>
<reference evidence="2 4" key="1">
    <citation type="submission" date="2024-09" db="EMBL/GenBank/DDBJ databases">
        <title>Chromosome-scale assembly of Riccia fluitans.</title>
        <authorList>
            <person name="Paukszto L."/>
            <person name="Sawicki J."/>
            <person name="Karawczyk K."/>
            <person name="Piernik-Szablinska J."/>
            <person name="Szczecinska M."/>
            <person name="Mazdziarz M."/>
        </authorList>
    </citation>
    <scope>NUCLEOTIDE SEQUENCE [LARGE SCALE GENOMIC DNA]</scope>
    <source>
        <strain evidence="2">Rf_01</strain>
        <tissue evidence="2">Aerial parts of the thallus</tissue>
    </source>
</reference>
<name>A0ABD1XDU5_9MARC</name>
<dbReference type="EMBL" id="JBHFFA010000004">
    <property type="protein sequence ID" value="KAL2630435.1"/>
    <property type="molecule type" value="Genomic_DNA"/>
</dbReference>
<feature type="transmembrane region" description="Helical" evidence="1">
    <location>
        <begin position="42"/>
        <end position="61"/>
    </location>
</feature>
<keyword evidence="1" id="KW-1133">Transmembrane helix</keyword>
<feature type="transmembrane region" description="Helical" evidence="1">
    <location>
        <begin position="140"/>
        <end position="166"/>
    </location>
</feature>
<keyword evidence="4" id="KW-1185">Reference proteome</keyword>
<accession>A0ABD1XDU5</accession>
<sequence length="317" mass="35315">MSFRTDPHSGLGFSRRRVGQWNAFSIIRDAVKLSFRSPLPSIQFSLVLPYTIFVYCMYFHYSNVSISSDGNVSQLYQPDQVQASSVSSLLRALFLQITLSLISSSVVTGAVLYAAGSIYQGKNLTFFEIIKLVPRLWRRLFVTTLVYLMPVLLISSLIGVTSGVLMSFISSPNPPFPVILAILALSVVSMVILFIVAITYSVANCVVCFEEEYGVAAFTRARKVLHSKWGSAVCLFILLTVAEILLTTVGSSAYGFEGSLFNGFEWKWVLRTSLYAIFRSYIVGFEYISWGLFYFSCMADSVEDSNQSLKESADSRD</sequence>
<dbReference type="PANTHER" id="PTHR33133:SF1">
    <property type="entry name" value="EXPRESSED PROTEIN-RELATED"/>
    <property type="match status" value="1"/>
</dbReference>
<feature type="transmembrane region" description="Helical" evidence="1">
    <location>
        <begin position="178"/>
        <end position="209"/>
    </location>
</feature>
<feature type="transmembrane region" description="Helical" evidence="1">
    <location>
        <begin position="274"/>
        <end position="295"/>
    </location>
</feature>
<dbReference type="PANTHER" id="PTHR33133">
    <property type="entry name" value="OS08G0107100 PROTEIN-RELATED"/>
    <property type="match status" value="1"/>
</dbReference>
<comment type="caution">
    <text evidence="2">The sequence shown here is derived from an EMBL/GenBank/DDBJ whole genome shotgun (WGS) entry which is preliminary data.</text>
</comment>
<keyword evidence="1" id="KW-0812">Transmembrane</keyword>
<dbReference type="Proteomes" id="UP001605036">
    <property type="component" value="Unassembled WGS sequence"/>
</dbReference>
<dbReference type="EMBL" id="JBHFFA010000129">
    <property type="protein sequence ID" value="KAL2603001.1"/>
    <property type="molecule type" value="Genomic_DNA"/>
</dbReference>
<evidence type="ECO:0000313" key="3">
    <source>
        <dbReference type="EMBL" id="KAL2630435.1"/>
    </source>
</evidence>
<evidence type="ECO:0000313" key="2">
    <source>
        <dbReference type="EMBL" id="KAL2603001.1"/>
    </source>
</evidence>
<gene>
    <name evidence="3" type="ORF">R1flu_015121</name>
    <name evidence="2" type="ORF">R1flu_025962</name>
</gene>
<evidence type="ECO:0000313" key="4">
    <source>
        <dbReference type="Proteomes" id="UP001605036"/>
    </source>
</evidence>
<evidence type="ECO:0000256" key="1">
    <source>
        <dbReference type="SAM" id="Phobius"/>
    </source>
</evidence>
<organism evidence="2 4">
    <name type="scientific">Riccia fluitans</name>
    <dbReference type="NCBI Taxonomy" id="41844"/>
    <lineage>
        <taxon>Eukaryota</taxon>
        <taxon>Viridiplantae</taxon>
        <taxon>Streptophyta</taxon>
        <taxon>Embryophyta</taxon>
        <taxon>Marchantiophyta</taxon>
        <taxon>Marchantiopsida</taxon>
        <taxon>Marchantiidae</taxon>
        <taxon>Marchantiales</taxon>
        <taxon>Ricciaceae</taxon>
        <taxon>Riccia</taxon>
    </lineage>
</organism>
<protein>
    <submittedName>
        <fullName evidence="2">Uncharacterized protein</fullName>
    </submittedName>
</protein>
<proteinExistence type="predicted"/>
<feature type="transmembrane region" description="Helical" evidence="1">
    <location>
        <begin position="93"/>
        <end position="119"/>
    </location>
</feature>